<accession>H5SDY5</accession>
<evidence type="ECO:0000256" key="2">
    <source>
        <dbReference type="ARBA" id="ARBA00009477"/>
    </source>
</evidence>
<keyword evidence="3 4" id="KW-0175">Coiled coil</keyword>
<keyword evidence="5" id="KW-1133">Transmembrane helix</keyword>
<dbReference type="SUPFAM" id="SSF111369">
    <property type="entry name" value="HlyD-like secretion proteins"/>
    <property type="match status" value="2"/>
</dbReference>
<dbReference type="InterPro" id="IPR058647">
    <property type="entry name" value="BSH_CzcB-like"/>
</dbReference>
<feature type="transmembrane region" description="Helical" evidence="5">
    <location>
        <begin position="12"/>
        <end position="28"/>
    </location>
</feature>
<dbReference type="AlphaFoldDB" id="H5SDY5"/>
<dbReference type="Pfam" id="PF25954">
    <property type="entry name" value="Beta-barrel_RND_2"/>
    <property type="match status" value="1"/>
</dbReference>
<dbReference type="Gene3D" id="2.40.30.170">
    <property type="match status" value="1"/>
</dbReference>
<dbReference type="GO" id="GO:0022857">
    <property type="term" value="F:transmembrane transporter activity"/>
    <property type="evidence" value="ECO:0007669"/>
    <property type="project" value="InterPro"/>
</dbReference>
<dbReference type="NCBIfam" id="TIGR01730">
    <property type="entry name" value="RND_mfp"/>
    <property type="match status" value="1"/>
</dbReference>
<organism evidence="8">
    <name type="scientific">uncultured Chloroflexota bacterium</name>
    <dbReference type="NCBI Taxonomy" id="166587"/>
    <lineage>
        <taxon>Bacteria</taxon>
        <taxon>Bacillati</taxon>
        <taxon>Chloroflexota</taxon>
        <taxon>environmental samples</taxon>
    </lineage>
</organism>
<dbReference type="GO" id="GO:0016020">
    <property type="term" value="C:membrane"/>
    <property type="evidence" value="ECO:0007669"/>
    <property type="project" value="InterPro"/>
</dbReference>
<comment type="subcellular location">
    <subcellularLocation>
        <location evidence="1">Cell envelope</location>
    </subcellularLocation>
</comment>
<dbReference type="PANTHER" id="PTHR32347:SF23">
    <property type="entry name" value="BLL5650 PROTEIN"/>
    <property type="match status" value="1"/>
</dbReference>
<evidence type="ECO:0000313" key="8">
    <source>
        <dbReference type="EMBL" id="BAL54371.1"/>
    </source>
</evidence>
<sequence>MQGFSRIGKYKIWILAAVIAALAIYWYLQRPAPSPSYQTARVERGTLTATVIADGSIRARQSAVLAWQVSGIVEKVQVKIGDAVRKDEVLATLKRDSLPQNVLLAESDLASAQRELENLLHSNTQAVQAWIALRDAQDAYDKAKRYYDALFKPYTYEILTWRKVTFTIPFPTPTTITRTVPMFKTVHLQEADEETKADAKADLDLKAAQLEDARRNYERLKDGPDAVLLSSLQARIAAAQATLNLARLSAPFDGIVTQVLIQPNDLVTPGTLAFRIDDLSTLYLEVNVSEIDINQIKEGQTATITLDGAPGKSYRGTVVEIGRVGESDGQTIQFKVRLSLDDPDENVRPGMSATARITLETFENVLLVPNRAIRLIEGKYTVYVLRQGEAQPVQVELGPSGETMTLLLSNTIQEGDLLVLNPPLDNRNQNGPPPFVRGR</sequence>
<proteinExistence type="inferred from homology"/>
<gene>
    <name evidence="8" type="ORF">HGMM_F14G08C21</name>
</gene>
<dbReference type="FunFam" id="2.40.30.170:FF:000010">
    <property type="entry name" value="Efflux RND transporter periplasmic adaptor subunit"/>
    <property type="match status" value="1"/>
</dbReference>
<dbReference type="Pfam" id="PF25973">
    <property type="entry name" value="BSH_CzcB"/>
    <property type="match status" value="1"/>
</dbReference>
<dbReference type="EMBL" id="AP011686">
    <property type="protein sequence ID" value="BAL54371.1"/>
    <property type="molecule type" value="Genomic_DNA"/>
</dbReference>
<evidence type="ECO:0000256" key="4">
    <source>
        <dbReference type="SAM" id="Coils"/>
    </source>
</evidence>
<dbReference type="InterPro" id="IPR058792">
    <property type="entry name" value="Beta-barrel_RND_2"/>
</dbReference>
<evidence type="ECO:0000256" key="1">
    <source>
        <dbReference type="ARBA" id="ARBA00004196"/>
    </source>
</evidence>
<reference evidence="8" key="1">
    <citation type="journal article" date="2005" name="Environ. Microbiol.">
        <title>Genetic and functional properties of uncultivated thermophilic crenarchaeotes from a subsurface gold mine as revealed by analysis of genome fragments.</title>
        <authorList>
            <person name="Nunoura T."/>
            <person name="Hirayama H."/>
            <person name="Takami H."/>
            <person name="Oida H."/>
            <person name="Nishi S."/>
            <person name="Shimamura S."/>
            <person name="Suzuki Y."/>
            <person name="Inagaki F."/>
            <person name="Takai K."/>
            <person name="Nealson K.H."/>
            <person name="Horikoshi K."/>
        </authorList>
    </citation>
    <scope>NUCLEOTIDE SEQUENCE</scope>
</reference>
<dbReference type="Gene3D" id="2.40.420.20">
    <property type="match status" value="1"/>
</dbReference>
<dbReference type="Gene3D" id="2.40.50.100">
    <property type="match status" value="2"/>
</dbReference>
<protein>
    <submittedName>
        <fullName evidence="8">Hypothetical conserved protein</fullName>
    </submittedName>
</protein>
<dbReference type="GO" id="GO:0030313">
    <property type="term" value="C:cell envelope"/>
    <property type="evidence" value="ECO:0007669"/>
    <property type="project" value="UniProtKB-SubCell"/>
</dbReference>
<feature type="coiled-coil region" evidence="4">
    <location>
        <begin position="102"/>
        <end position="129"/>
    </location>
</feature>
<reference evidence="8" key="2">
    <citation type="journal article" date="2012" name="PLoS ONE">
        <title>A Deeply Branching Thermophilic Bacterium with an Ancient Acetyl-CoA Pathway Dominates a Subsurface Ecosystem.</title>
        <authorList>
            <person name="Takami H."/>
            <person name="Noguchi H."/>
            <person name="Takaki Y."/>
            <person name="Uchiyama I."/>
            <person name="Toyoda A."/>
            <person name="Nishi S."/>
            <person name="Chee G.-J."/>
            <person name="Arai W."/>
            <person name="Nunoura T."/>
            <person name="Itoh T."/>
            <person name="Hattori M."/>
            <person name="Takai K."/>
        </authorList>
    </citation>
    <scope>NUCLEOTIDE SEQUENCE</scope>
</reference>
<dbReference type="InterPro" id="IPR050465">
    <property type="entry name" value="UPF0194_transport"/>
</dbReference>
<dbReference type="Gene3D" id="1.10.287.470">
    <property type="entry name" value="Helix hairpin bin"/>
    <property type="match status" value="1"/>
</dbReference>
<keyword evidence="5" id="KW-0812">Transmembrane</keyword>
<evidence type="ECO:0000259" key="7">
    <source>
        <dbReference type="Pfam" id="PF25973"/>
    </source>
</evidence>
<dbReference type="PANTHER" id="PTHR32347">
    <property type="entry name" value="EFFLUX SYSTEM COMPONENT YKNX-RELATED"/>
    <property type="match status" value="1"/>
</dbReference>
<evidence type="ECO:0000259" key="6">
    <source>
        <dbReference type="Pfam" id="PF25954"/>
    </source>
</evidence>
<feature type="domain" description="CusB-like beta-barrel" evidence="6">
    <location>
        <begin position="282"/>
        <end position="358"/>
    </location>
</feature>
<feature type="domain" description="CzcB-like barrel-sandwich hybrid" evidence="7">
    <location>
        <begin position="63"/>
        <end position="278"/>
    </location>
</feature>
<evidence type="ECO:0000256" key="5">
    <source>
        <dbReference type="SAM" id="Phobius"/>
    </source>
</evidence>
<comment type="similarity">
    <text evidence="2">Belongs to the membrane fusion protein (MFP) (TC 8.A.1) family.</text>
</comment>
<name>H5SDY5_9CHLR</name>
<evidence type="ECO:0000256" key="3">
    <source>
        <dbReference type="ARBA" id="ARBA00023054"/>
    </source>
</evidence>
<feature type="coiled-coil region" evidence="4">
    <location>
        <begin position="196"/>
        <end position="223"/>
    </location>
</feature>
<dbReference type="InterPro" id="IPR006143">
    <property type="entry name" value="RND_pump_MFP"/>
</dbReference>
<keyword evidence="5" id="KW-0472">Membrane</keyword>